<comment type="similarity">
    <text evidence="5">Belongs to the major facilitator superfamily. Phosphate:H(+) symporter (TC 2.A.1.9) family.</text>
</comment>
<keyword evidence="4 6" id="KW-0472">Membrane</keyword>
<dbReference type="InterPro" id="IPR056555">
    <property type="entry name" value="NFD4_C"/>
</dbReference>
<gene>
    <name evidence="9" type="ORF">POM88_054856</name>
</gene>
<evidence type="ECO:0000256" key="5">
    <source>
        <dbReference type="ARBA" id="ARBA00044504"/>
    </source>
</evidence>
<comment type="subcellular location">
    <subcellularLocation>
        <location evidence="1">Membrane</location>
        <topology evidence="1">Multi-pass membrane protein</topology>
    </subcellularLocation>
</comment>
<feature type="transmembrane region" description="Helical" evidence="6">
    <location>
        <begin position="383"/>
        <end position="401"/>
    </location>
</feature>
<evidence type="ECO:0000256" key="3">
    <source>
        <dbReference type="ARBA" id="ARBA00022989"/>
    </source>
</evidence>
<evidence type="ECO:0000259" key="8">
    <source>
        <dbReference type="Pfam" id="PF23262"/>
    </source>
</evidence>
<feature type="domain" description="NFD4 C-terminal" evidence="8">
    <location>
        <begin position="310"/>
        <end position="365"/>
    </location>
</feature>
<comment type="caution">
    <text evidence="9">The sequence shown here is derived from an EMBL/GenBank/DDBJ whole genome shotgun (WGS) entry which is preliminary data.</text>
</comment>
<feature type="transmembrane region" description="Helical" evidence="6">
    <location>
        <begin position="220"/>
        <end position="242"/>
    </location>
</feature>
<protein>
    <submittedName>
        <fullName evidence="9">Protein NUCLEAR FUSION DEFECTIVE 4-like</fullName>
    </submittedName>
</protein>
<dbReference type="SUPFAM" id="SSF103473">
    <property type="entry name" value="MFS general substrate transporter"/>
    <property type="match status" value="2"/>
</dbReference>
<evidence type="ECO:0000256" key="1">
    <source>
        <dbReference type="ARBA" id="ARBA00004141"/>
    </source>
</evidence>
<feature type="transmembrane region" description="Helical" evidence="6">
    <location>
        <begin position="150"/>
        <end position="170"/>
    </location>
</feature>
<evidence type="ECO:0000259" key="7">
    <source>
        <dbReference type="Pfam" id="PF06813"/>
    </source>
</evidence>
<feature type="transmembrane region" description="Helical" evidence="6">
    <location>
        <begin position="16"/>
        <end position="36"/>
    </location>
</feature>
<reference evidence="9" key="1">
    <citation type="submission" date="2023-02" db="EMBL/GenBank/DDBJ databases">
        <title>Genome of toxic invasive species Heracleum sosnowskyi carries increased number of genes despite the absence of recent whole-genome duplications.</title>
        <authorList>
            <person name="Schelkunov M."/>
            <person name="Shtratnikova V."/>
            <person name="Makarenko M."/>
            <person name="Klepikova A."/>
            <person name="Omelchenko D."/>
            <person name="Novikova G."/>
            <person name="Obukhova E."/>
            <person name="Bogdanov V."/>
            <person name="Penin A."/>
            <person name="Logacheva M."/>
        </authorList>
    </citation>
    <scope>NUCLEOTIDE SEQUENCE</scope>
    <source>
        <strain evidence="9">Hsosn_3</strain>
        <tissue evidence="9">Leaf</tissue>
    </source>
</reference>
<dbReference type="Pfam" id="PF06813">
    <property type="entry name" value="Nodulin-like"/>
    <property type="match status" value="1"/>
</dbReference>
<feature type="transmembrane region" description="Helical" evidence="6">
    <location>
        <begin position="190"/>
        <end position="208"/>
    </location>
</feature>
<feature type="transmembrane region" description="Helical" evidence="6">
    <location>
        <begin position="407"/>
        <end position="427"/>
    </location>
</feature>
<dbReference type="Proteomes" id="UP001237642">
    <property type="component" value="Unassembled WGS sequence"/>
</dbReference>
<reference evidence="9" key="2">
    <citation type="submission" date="2023-05" db="EMBL/GenBank/DDBJ databases">
        <authorList>
            <person name="Schelkunov M.I."/>
        </authorList>
    </citation>
    <scope>NUCLEOTIDE SEQUENCE</scope>
    <source>
        <strain evidence="9">Hsosn_3</strain>
        <tissue evidence="9">Leaf</tissue>
    </source>
</reference>
<dbReference type="InterPro" id="IPR010658">
    <property type="entry name" value="Nodulin-like"/>
</dbReference>
<dbReference type="GO" id="GO:0016020">
    <property type="term" value="C:membrane"/>
    <property type="evidence" value="ECO:0007669"/>
    <property type="project" value="UniProtKB-SubCell"/>
</dbReference>
<accession>A0AAD8LVR8</accession>
<dbReference type="InterPro" id="IPR036259">
    <property type="entry name" value="MFS_trans_sf"/>
</dbReference>
<dbReference type="Pfam" id="PF23262">
    <property type="entry name" value="NFD4_C"/>
    <property type="match status" value="1"/>
</dbReference>
<feature type="transmembrane region" description="Helical" evidence="6">
    <location>
        <begin position="349"/>
        <end position="371"/>
    </location>
</feature>
<dbReference type="AlphaFoldDB" id="A0AAD8LVR8"/>
<feature type="transmembrane region" description="Helical" evidence="6">
    <location>
        <begin position="316"/>
        <end position="334"/>
    </location>
</feature>
<keyword evidence="2 6" id="KW-0812">Transmembrane</keyword>
<evidence type="ECO:0000256" key="2">
    <source>
        <dbReference type="ARBA" id="ARBA00022692"/>
    </source>
</evidence>
<dbReference type="PROSITE" id="PS51257">
    <property type="entry name" value="PROKAR_LIPOPROTEIN"/>
    <property type="match status" value="1"/>
</dbReference>
<evidence type="ECO:0000313" key="9">
    <source>
        <dbReference type="EMBL" id="KAK1349196.1"/>
    </source>
</evidence>
<proteinExistence type="inferred from homology"/>
<keyword evidence="10" id="KW-1185">Reference proteome</keyword>
<feature type="domain" description="Nodulin-like" evidence="7">
    <location>
        <begin position="65"/>
        <end position="238"/>
    </location>
</feature>
<evidence type="ECO:0000256" key="4">
    <source>
        <dbReference type="ARBA" id="ARBA00023136"/>
    </source>
</evidence>
<dbReference type="PANTHER" id="PTHR21576">
    <property type="entry name" value="UNCHARACTERIZED NODULIN-LIKE PROTEIN"/>
    <property type="match status" value="1"/>
</dbReference>
<name>A0AAD8LVR8_9APIA</name>
<feature type="transmembrane region" description="Helical" evidence="6">
    <location>
        <begin position="125"/>
        <end position="144"/>
    </location>
</feature>
<organism evidence="9 10">
    <name type="scientific">Heracleum sosnowskyi</name>
    <dbReference type="NCBI Taxonomy" id="360622"/>
    <lineage>
        <taxon>Eukaryota</taxon>
        <taxon>Viridiplantae</taxon>
        <taxon>Streptophyta</taxon>
        <taxon>Embryophyta</taxon>
        <taxon>Tracheophyta</taxon>
        <taxon>Spermatophyta</taxon>
        <taxon>Magnoliopsida</taxon>
        <taxon>eudicotyledons</taxon>
        <taxon>Gunneridae</taxon>
        <taxon>Pentapetalae</taxon>
        <taxon>asterids</taxon>
        <taxon>campanulids</taxon>
        <taxon>Apiales</taxon>
        <taxon>Apiaceae</taxon>
        <taxon>Apioideae</taxon>
        <taxon>apioid superclade</taxon>
        <taxon>Tordylieae</taxon>
        <taxon>Tordyliinae</taxon>
        <taxon>Heracleum</taxon>
    </lineage>
</organism>
<sequence>MVHLNDKITQFFNNRWLVFVAAMWIQSCAGVGYVFGSISPAIKRSLNYNQQQVSRLGVAKDLGDSNFLGYGVVWLVVTGRAPALPLWAMCVVIFVGTNGETYFNTAALVSCVQNFPKSRGPVVGILKGFAGLSGAILSQIYVLIHSPDSASLIFMVAVGPAMVVISLMFIVRPVGGHRQIRSSDGKSSSVIYCVCLILAAYLMGVMLVEDLVDLNHNVIIIFTVILFIILLIPIVIPIWLMFAQEPEDDVHEALLTEEQKEGVDLLPATERQKRIAQLQAKLCQAAAEGAVRVKSRRGPHRGEDFTLMQALIKADFWLIFFSLLLGSGSGLTVIDNLGQMSQSFGYDNTHIFVSLISIWNFLGRVGGGYFSEIIVRDYAYPRHLAMAVGSVHNGIWSLFYGHGLTSFIMSGLCILAVILSMTLVYRTKVVYANLYRKSRT</sequence>
<evidence type="ECO:0000256" key="6">
    <source>
        <dbReference type="SAM" id="Phobius"/>
    </source>
</evidence>
<keyword evidence="3 6" id="KW-1133">Transmembrane helix</keyword>
<dbReference type="EMBL" id="JAUIZM010000104">
    <property type="protein sequence ID" value="KAK1349196.1"/>
    <property type="molecule type" value="Genomic_DNA"/>
</dbReference>
<evidence type="ECO:0000313" key="10">
    <source>
        <dbReference type="Proteomes" id="UP001237642"/>
    </source>
</evidence>
<dbReference type="PANTHER" id="PTHR21576:SF73">
    <property type="entry name" value="F1C9.29 PROTEIN-RELATED"/>
    <property type="match status" value="1"/>
</dbReference>